<dbReference type="Proteomes" id="UP001597383">
    <property type="component" value="Unassembled WGS sequence"/>
</dbReference>
<dbReference type="InterPro" id="IPR008844">
    <property type="entry name" value="Spore_GerAC-like"/>
</dbReference>
<comment type="caution">
    <text evidence="10">The sequence shown here is derived from an EMBL/GenBank/DDBJ whole genome shotgun (WGS) entry which is preliminary data.</text>
</comment>
<dbReference type="Gene3D" id="3.30.300.210">
    <property type="entry name" value="Nutrient germinant receptor protein C, domain 3"/>
    <property type="match status" value="1"/>
</dbReference>
<dbReference type="EMBL" id="JBHUHQ010000013">
    <property type="protein sequence ID" value="MFD2043910.1"/>
    <property type="molecule type" value="Genomic_DNA"/>
</dbReference>
<organism evidence="10 11">
    <name type="scientific">Ornithinibacillus salinisoli</name>
    <dbReference type="NCBI Taxonomy" id="1848459"/>
    <lineage>
        <taxon>Bacteria</taxon>
        <taxon>Bacillati</taxon>
        <taxon>Bacillota</taxon>
        <taxon>Bacilli</taxon>
        <taxon>Bacillales</taxon>
        <taxon>Bacillaceae</taxon>
        <taxon>Ornithinibacillus</taxon>
    </lineage>
</organism>
<evidence type="ECO:0000259" key="8">
    <source>
        <dbReference type="Pfam" id="PF05504"/>
    </source>
</evidence>
<keyword evidence="3" id="KW-0309">Germination</keyword>
<evidence type="ECO:0000256" key="1">
    <source>
        <dbReference type="ARBA" id="ARBA00004635"/>
    </source>
</evidence>
<dbReference type="Pfam" id="PF05504">
    <property type="entry name" value="Spore_GerAC"/>
    <property type="match status" value="1"/>
</dbReference>
<dbReference type="NCBIfam" id="TIGR02887">
    <property type="entry name" value="spore_ger_x_C"/>
    <property type="match status" value="1"/>
</dbReference>
<keyword evidence="7" id="KW-0449">Lipoprotein</keyword>
<keyword evidence="4" id="KW-0732">Signal</keyword>
<dbReference type="PANTHER" id="PTHR35789:SF1">
    <property type="entry name" value="SPORE GERMINATION PROTEIN B3"/>
    <property type="match status" value="1"/>
</dbReference>
<evidence type="ECO:0000256" key="5">
    <source>
        <dbReference type="ARBA" id="ARBA00023136"/>
    </source>
</evidence>
<accession>A0ABW4VZ96</accession>
<dbReference type="PROSITE" id="PS51257">
    <property type="entry name" value="PROKAR_LIPOPROTEIN"/>
    <property type="match status" value="1"/>
</dbReference>
<dbReference type="InterPro" id="IPR057336">
    <property type="entry name" value="GerAC_N"/>
</dbReference>
<gene>
    <name evidence="10" type="ORF">ACFSJF_06530</name>
</gene>
<evidence type="ECO:0000259" key="9">
    <source>
        <dbReference type="Pfam" id="PF25198"/>
    </source>
</evidence>
<evidence type="ECO:0000256" key="6">
    <source>
        <dbReference type="ARBA" id="ARBA00023139"/>
    </source>
</evidence>
<evidence type="ECO:0000313" key="11">
    <source>
        <dbReference type="Proteomes" id="UP001597383"/>
    </source>
</evidence>
<name>A0ABW4VZ96_9BACI</name>
<evidence type="ECO:0000256" key="3">
    <source>
        <dbReference type="ARBA" id="ARBA00022544"/>
    </source>
</evidence>
<proteinExistence type="inferred from homology"/>
<dbReference type="RefSeq" id="WP_377555484.1">
    <property type="nucleotide sequence ID" value="NZ_JBHUHQ010000013.1"/>
</dbReference>
<comment type="similarity">
    <text evidence="2">Belongs to the GerABKC lipoprotein family.</text>
</comment>
<evidence type="ECO:0000256" key="7">
    <source>
        <dbReference type="ARBA" id="ARBA00023288"/>
    </source>
</evidence>
<feature type="domain" description="Spore germination GerAC-like C-terminal" evidence="8">
    <location>
        <begin position="239"/>
        <end position="408"/>
    </location>
</feature>
<keyword evidence="5" id="KW-0472">Membrane</keyword>
<sequence>MTKLKIPLKMLCLLVFLLVLSGCWDLKEVEKMAYVVAIGLDKDEENENRVKVTYLISNPEVGSLAQGGGGAGEEPPREIITFPSNDFITSKNLANTVIAKEITYDLLDILIVSEDFAKDPKFVRWAYDATKEMEIRRDIKLLVTKEKTSSFMLSNKPLLETRPHEYFEMLFYRGKQTGMVPQSDLLTFFRITEADADLFAAAYGTAQQTNESNFHKDPDEIIAGDFPYSGETNTAQYAGSALFKEGKMIDILTLEETRLMFLLNPTLNPAAILTNLPDPFHEDYQIATRITPKGKITFDMNLKKDNPSIDLTVPIQIEVLTNHSGTNVAKDDEKRETLKKSFQEAITKEFEDLIKKTQDEFKTEPFGWSLIARKEFSTIPEWTSFDWMKSYPDIEIKVTTDVRLGKFGRQGEMLNVEDVKD</sequence>
<dbReference type="PANTHER" id="PTHR35789">
    <property type="entry name" value="SPORE GERMINATION PROTEIN B3"/>
    <property type="match status" value="1"/>
</dbReference>
<dbReference type="Pfam" id="PF25198">
    <property type="entry name" value="Spore_GerAC_N"/>
    <property type="match status" value="1"/>
</dbReference>
<evidence type="ECO:0000313" key="10">
    <source>
        <dbReference type="EMBL" id="MFD2043910.1"/>
    </source>
</evidence>
<protein>
    <submittedName>
        <fullName evidence="10">Ger(X)C family spore germination protein</fullName>
    </submittedName>
</protein>
<evidence type="ECO:0000256" key="2">
    <source>
        <dbReference type="ARBA" id="ARBA00007886"/>
    </source>
</evidence>
<keyword evidence="11" id="KW-1185">Reference proteome</keyword>
<evidence type="ECO:0000256" key="4">
    <source>
        <dbReference type="ARBA" id="ARBA00022729"/>
    </source>
</evidence>
<comment type="subcellular location">
    <subcellularLocation>
        <location evidence="1">Membrane</location>
        <topology evidence="1">Lipid-anchor</topology>
    </subcellularLocation>
</comment>
<feature type="domain" description="Spore germination protein N-terminal" evidence="9">
    <location>
        <begin position="25"/>
        <end position="195"/>
    </location>
</feature>
<dbReference type="InterPro" id="IPR046953">
    <property type="entry name" value="Spore_GerAC-like_C"/>
</dbReference>
<dbReference type="InterPro" id="IPR038501">
    <property type="entry name" value="Spore_GerAC_C_sf"/>
</dbReference>
<keyword evidence="6" id="KW-0564">Palmitate</keyword>
<reference evidence="11" key="1">
    <citation type="journal article" date="2019" name="Int. J. Syst. Evol. Microbiol.">
        <title>The Global Catalogue of Microorganisms (GCM) 10K type strain sequencing project: providing services to taxonomists for standard genome sequencing and annotation.</title>
        <authorList>
            <consortium name="The Broad Institute Genomics Platform"/>
            <consortium name="The Broad Institute Genome Sequencing Center for Infectious Disease"/>
            <person name="Wu L."/>
            <person name="Ma J."/>
        </authorList>
    </citation>
    <scope>NUCLEOTIDE SEQUENCE [LARGE SCALE GENOMIC DNA]</scope>
    <source>
        <strain evidence="11">R28</strain>
    </source>
</reference>